<evidence type="ECO:0008006" key="4">
    <source>
        <dbReference type="Google" id="ProtNLM"/>
    </source>
</evidence>
<protein>
    <recommendedName>
        <fullName evidence="4">Phosphate-selective porin O and P</fullName>
    </recommendedName>
</protein>
<dbReference type="HOGENOM" id="CLU_051331_0_0_7"/>
<name>Q2IGR0_ANADE</name>
<dbReference type="Gene3D" id="2.40.160.10">
    <property type="entry name" value="Porin"/>
    <property type="match status" value="1"/>
</dbReference>
<dbReference type="EMBL" id="CP000251">
    <property type="protein sequence ID" value="ABC83771.1"/>
    <property type="molecule type" value="Genomic_DNA"/>
</dbReference>
<reference evidence="2" key="1">
    <citation type="submission" date="2006-01" db="EMBL/GenBank/DDBJ databases">
        <title>Complete sequence of Anaeromyxobacter dehalogenans 2CP-C.</title>
        <authorList>
            <consortium name="US DOE Joint Genome Institute"/>
            <person name="Copeland A."/>
            <person name="Lucas S."/>
            <person name="Lapidus A."/>
            <person name="Barry K."/>
            <person name="Detter J.C."/>
            <person name="Glavina T."/>
            <person name="Hammon N."/>
            <person name="Israni S."/>
            <person name="Pitluck S."/>
            <person name="Brettin T."/>
            <person name="Bruce D."/>
            <person name="Han C."/>
            <person name="Tapia R."/>
            <person name="Gilna P."/>
            <person name="Kiss H."/>
            <person name="Schmutz J."/>
            <person name="Larimer F."/>
            <person name="Land M."/>
            <person name="Kyrpides N."/>
            <person name="Anderson I."/>
            <person name="Sanford R.A."/>
            <person name="Ritalahti K.M."/>
            <person name="Thomas H.S."/>
            <person name="Kirby J.R."/>
            <person name="Zhulin I.B."/>
            <person name="Loeffler F.E."/>
            <person name="Richardson P."/>
        </authorList>
    </citation>
    <scope>NUCLEOTIDE SEQUENCE</scope>
    <source>
        <strain evidence="2">2CP-C</strain>
    </source>
</reference>
<dbReference type="SUPFAM" id="SSF56935">
    <property type="entry name" value="Porins"/>
    <property type="match status" value="1"/>
</dbReference>
<dbReference type="InterPro" id="IPR023614">
    <property type="entry name" value="Porin_dom_sf"/>
</dbReference>
<dbReference type="STRING" id="290397.Adeh_4007"/>
<dbReference type="eggNOG" id="COG3746">
    <property type="taxonomic scope" value="Bacteria"/>
</dbReference>
<gene>
    <name evidence="2" type="ordered locus">Adeh_4007</name>
</gene>
<dbReference type="AlphaFoldDB" id="Q2IGR0"/>
<dbReference type="InterPro" id="IPR010870">
    <property type="entry name" value="Porin_O/P"/>
</dbReference>
<evidence type="ECO:0000256" key="1">
    <source>
        <dbReference type="SAM" id="Coils"/>
    </source>
</evidence>
<organism evidence="2 3">
    <name type="scientific">Anaeromyxobacter dehalogenans (strain 2CP-C)</name>
    <dbReference type="NCBI Taxonomy" id="290397"/>
    <lineage>
        <taxon>Bacteria</taxon>
        <taxon>Pseudomonadati</taxon>
        <taxon>Myxococcota</taxon>
        <taxon>Myxococcia</taxon>
        <taxon>Myxococcales</taxon>
        <taxon>Cystobacterineae</taxon>
        <taxon>Anaeromyxobacteraceae</taxon>
        <taxon>Anaeromyxobacter</taxon>
    </lineage>
</organism>
<evidence type="ECO:0000313" key="3">
    <source>
        <dbReference type="Proteomes" id="UP000001935"/>
    </source>
</evidence>
<dbReference type="Proteomes" id="UP000001935">
    <property type="component" value="Chromosome"/>
</dbReference>
<evidence type="ECO:0000313" key="2">
    <source>
        <dbReference type="EMBL" id="ABC83771.1"/>
    </source>
</evidence>
<accession>Q2IGR0</accession>
<feature type="coiled-coil region" evidence="1">
    <location>
        <begin position="66"/>
        <end position="93"/>
    </location>
</feature>
<dbReference type="Pfam" id="PF07396">
    <property type="entry name" value="Porin_O_P"/>
    <property type="match status" value="1"/>
</dbReference>
<dbReference type="KEGG" id="ade:Adeh_4007"/>
<dbReference type="TCDB" id="1.B.67.1.6">
    <property type="family name" value="the putative beta barrel porin-4 (bbp4) family"/>
</dbReference>
<keyword evidence="1" id="KW-0175">Coiled coil</keyword>
<proteinExistence type="predicted"/>
<sequence>MPSARHAGFLQSPRTEHPLVVQHDRGKEPMNRLIAAILAVGLAPAALAQEAAAPASAPAESSEIDTAALKGQVDALAEQLAEMKTDVSGLKKLKFSGYVQPRFGWLEAAQYEKGAPQRDGFYVRRGRFKAVYDSDLAQYVIQLDATPSGVGLKEAYASFKLPFLKGFAIDAGLQLMPFGYDVGVRSSSDLDLLERAMFAGHFLKGEYDLGVALRGAYGPVNFKVGVFNGNGVDGASGKDNDQRKDVIGRLGVDLGMITGGVSGWYGKTIDYTSATNATYDRVRLGADLQLYLDLLPVGGTALKGEYVWGKTAIGTGAGGAGDSLGLIGYGWDVILTQNVGPWNQVAVRYDTFNPNVKLDRNLAANQGKVFITDEVSAALHTILSSNLKLSVAYYHPMNREKGDTAPSDPKKDSFVAQLQAKF</sequence>